<reference evidence="1 2" key="1">
    <citation type="journal article" date="2022" name="bioRxiv">
        <title>The genome of the oomycete Peronosclerospora sorghi, a cosmopolitan pathogen of maize and sorghum, is inflated with dispersed pseudogenes.</title>
        <authorList>
            <person name="Fletcher K."/>
            <person name="Martin F."/>
            <person name="Isakeit T."/>
            <person name="Cavanaugh K."/>
            <person name="Magill C."/>
            <person name="Michelmore R."/>
        </authorList>
    </citation>
    <scope>NUCLEOTIDE SEQUENCE [LARGE SCALE GENOMIC DNA]</scope>
    <source>
        <strain evidence="1">P6</strain>
    </source>
</reference>
<gene>
    <name evidence="1" type="ORF">PsorP6_003109</name>
</gene>
<comment type="caution">
    <text evidence="1">The sequence shown here is derived from an EMBL/GenBank/DDBJ whole genome shotgun (WGS) entry which is preliminary data.</text>
</comment>
<evidence type="ECO:0000313" key="1">
    <source>
        <dbReference type="EMBL" id="KAI9906621.1"/>
    </source>
</evidence>
<organism evidence="1 2">
    <name type="scientific">Peronosclerospora sorghi</name>
    <dbReference type="NCBI Taxonomy" id="230839"/>
    <lineage>
        <taxon>Eukaryota</taxon>
        <taxon>Sar</taxon>
        <taxon>Stramenopiles</taxon>
        <taxon>Oomycota</taxon>
        <taxon>Peronosporomycetes</taxon>
        <taxon>Peronosporales</taxon>
        <taxon>Peronosporaceae</taxon>
        <taxon>Peronosclerospora</taxon>
    </lineage>
</organism>
<proteinExistence type="predicted"/>
<protein>
    <submittedName>
        <fullName evidence="1">Uncharacterized protein</fullName>
    </submittedName>
</protein>
<name>A0ACC0VMA6_9STRA</name>
<keyword evidence="2" id="KW-1185">Reference proteome</keyword>
<evidence type="ECO:0000313" key="2">
    <source>
        <dbReference type="Proteomes" id="UP001163321"/>
    </source>
</evidence>
<dbReference type="Proteomes" id="UP001163321">
    <property type="component" value="Chromosome 8"/>
</dbReference>
<accession>A0ACC0VMA6</accession>
<dbReference type="EMBL" id="CM047587">
    <property type="protein sequence ID" value="KAI9906621.1"/>
    <property type="molecule type" value="Genomic_DNA"/>
</dbReference>
<sequence length="311" mass="34625">MMHWKPSKPSTNVREQNSFVRDDADLTLCGCGSSRDDEAELAAVLLVVTDNAARGGLTQLSMLDVMQIFGRDGRPQYDIRGDAVLITTHEHLPRYLRGLTQGLPMESALIRALPDHLNAEIVSGTITTLYEACTWLSYTYLYVRMSKNPVAYGMVLETVYDDPQLLVRRRQVVLEAAKELAGCRMIHMVDTGEGNVAFGVTPLGRVASHFYLSHRSIVRFHEHLDRCGPHASMDWDHVLWMVCISTEFDQLQVRDDEVPELEQLARTCGRIAVCGGGLATSEGKTKVLLQSILSRARIASFTLVSDAKYVA</sequence>